<evidence type="ECO:0000313" key="3">
    <source>
        <dbReference type="Proteomes" id="UP001205843"/>
    </source>
</evidence>
<name>A0AAE3KBE0_9GAMM</name>
<dbReference type="RefSeq" id="WP_253473875.1">
    <property type="nucleotide sequence ID" value="NZ_JALJXV010000001.1"/>
</dbReference>
<evidence type="ECO:0000259" key="1">
    <source>
        <dbReference type="Pfam" id="PF13649"/>
    </source>
</evidence>
<dbReference type="SUPFAM" id="SSF53335">
    <property type="entry name" value="S-adenosyl-L-methionine-dependent methyltransferases"/>
    <property type="match status" value="1"/>
</dbReference>
<dbReference type="Proteomes" id="UP001205843">
    <property type="component" value="Unassembled WGS sequence"/>
</dbReference>
<evidence type="ECO:0000313" key="2">
    <source>
        <dbReference type="EMBL" id="MCP1673473.1"/>
    </source>
</evidence>
<keyword evidence="2" id="KW-0489">Methyltransferase</keyword>
<dbReference type="Gene3D" id="3.40.50.150">
    <property type="entry name" value="Vaccinia Virus protein VP39"/>
    <property type="match status" value="1"/>
</dbReference>
<comment type="caution">
    <text evidence="2">The sequence shown here is derived from an EMBL/GenBank/DDBJ whole genome shotgun (WGS) entry which is preliminary data.</text>
</comment>
<protein>
    <submittedName>
        <fullName evidence="2">SAM-dependent methyltransferase</fullName>
    </submittedName>
</protein>
<feature type="domain" description="Methyltransferase" evidence="1">
    <location>
        <begin position="41"/>
        <end position="126"/>
    </location>
</feature>
<dbReference type="AlphaFoldDB" id="A0AAE3KBE0"/>
<dbReference type="EMBL" id="JALJXV010000001">
    <property type="protein sequence ID" value="MCP1673473.1"/>
    <property type="molecule type" value="Genomic_DNA"/>
</dbReference>
<dbReference type="Pfam" id="PF13649">
    <property type="entry name" value="Methyltransf_25"/>
    <property type="match status" value="1"/>
</dbReference>
<gene>
    <name evidence="2" type="ORF">J2T57_000565</name>
</gene>
<dbReference type="InterPro" id="IPR029063">
    <property type="entry name" value="SAM-dependent_MTases_sf"/>
</dbReference>
<reference evidence="2" key="1">
    <citation type="submission" date="2022-03" db="EMBL/GenBank/DDBJ databases">
        <title>Genomic Encyclopedia of Type Strains, Phase III (KMG-III): the genomes of soil and plant-associated and newly described type strains.</title>
        <authorList>
            <person name="Whitman W."/>
        </authorList>
    </citation>
    <scope>NUCLEOTIDE SEQUENCE</scope>
    <source>
        <strain evidence="2">ANL 6-2</strain>
    </source>
</reference>
<sequence>MTETFDADWLGLREPADHAARPAEILDMLRHWAADREPLRVVDLGSGTGSNVRFLAPRLPEAGQWLLIDHDEQLLARACASAGAAVQTTRMDLADGARLHVLDADLITASALLDLVGEQWLRTLAAVCAGQAAAGLFALSYDGVIEWTPALPADDAVRVAVNAHQRRDKGFGPALGPAAAAQAAAAFEALGYRVLQAESPWDLGPEQAALQEQLMDGWADAALEQSPAMAEALADWQQERRRLIRAGLSRVRVGHVDLLAVPPDP</sequence>
<organism evidence="2 3">
    <name type="scientific">Natronocella acetinitrilica</name>
    <dbReference type="NCBI Taxonomy" id="414046"/>
    <lineage>
        <taxon>Bacteria</taxon>
        <taxon>Pseudomonadati</taxon>
        <taxon>Pseudomonadota</taxon>
        <taxon>Gammaproteobacteria</taxon>
        <taxon>Chromatiales</taxon>
        <taxon>Ectothiorhodospiraceae</taxon>
        <taxon>Natronocella</taxon>
    </lineage>
</organism>
<dbReference type="InterPro" id="IPR041698">
    <property type="entry name" value="Methyltransf_25"/>
</dbReference>
<keyword evidence="2" id="KW-0808">Transferase</keyword>
<accession>A0AAE3KBE0</accession>
<dbReference type="GO" id="GO:0032259">
    <property type="term" value="P:methylation"/>
    <property type="evidence" value="ECO:0007669"/>
    <property type="project" value="UniProtKB-KW"/>
</dbReference>
<proteinExistence type="predicted"/>
<dbReference type="GO" id="GO:0008168">
    <property type="term" value="F:methyltransferase activity"/>
    <property type="evidence" value="ECO:0007669"/>
    <property type="project" value="UniProtKB-KW"/>
</dbReference>
<keyword evidence="3" id="KW-1185">Reference proteome</keyword>